<proteinExistence type="predicted"/>
<dbReference type="AlphaFoldDB" id="A0AAE9YUF1"/>
<dbReference type="EMBL" id="CP059735">
    <property type="protein sequence ID" value="WDD99836.1"/>
    <property type="molecule type" value="Genomic_DNA"/>
</dbReference>
<keyword evidence="1" id="KW-0732">Signal</keyword>
<feature type="signal peptide" evidence="1">
    <location>
        <begin position="1"/>
        <end position="20"/>
    </location>
</feature>
<evidence type="ECO:0000313" key="2">
    <source>
        <dbReference type="EMBL" id="WDD99836.1"/>
    </source>
</evidence>
<name>A0AAE9YUF1_9GAMM</name>
<keyword evidence="3" id="KW-1185">Reference proteome</keyword>
<dbReference type="KEGG" id="tact:SG35_003960"/>
<evidence type="ECO:0000256" key="1">
    <source>
        <dbReference type="SAM" id="SignalP"/>
    </source>
</evidence>
<evidence type="ECO:0008006" key="4">
    <source>
        <dbReference type="Google" id="ProtNLM"/>
    </source>
</evidence>
<protein>
    <recommendedName>
        <fullName evidence="4">DUF4252 domain-containing protein</fullName>
    </recommendedName>
</protein>
<accession>A0AAE9YUF1</accession>
<reference evidence="2 3" key="1">
    <citation type="journal article" date="2015" name="Genome Announc.">
        <title>Draft Genome Sequences of Marine Isolates of Thalassomonas viridans and Thalassomonas actiniarum.</title>
        <authorList>
            <person name="Olonade I."/>
            <person name="van Zyl L.J."/>
            <person name="Trindade M."/>
        </authorList>
    </citation>
    <scope>NUCLEOTIDE SEQUENCE [LARGE SCALE GENOMIC DNA]</scope>
    <source>
        <strain evidence="2 3">A5K-106</strain>
    </source>
</reference>
<sequence length="170" mass="19157">MTIKYCRPLLLFLIFFIASCATHHDTEVKKAGAISISGLIKLPLLYDSKEYFIDDGPLFVMNKSPLAAYRVIDKQEIEFLGSSKSVYDFFIDAYHSPKEINEISFAESLANYNRKHTKKGTLEFLIYEKNQKVKIYVIAKELDFAVEATLAGNEKALNSLLTDTVLSTGA</sequence>
<organism evidence="2 3">
    <name type="scientific">Thalassomonas actiniarum</name>
    <dbReference type="NCBI Taxonomy" id="485447"/>
    <lineage>
        <taxon>Bacteria</taxon>
        <taxon>Pseudomonadati</taxon>
        <taxon>Pseudomonadota</taxon>
        <taxon>Gammaproteobacteria</taxon>
        <taxon>Alteromonadales</taxon>
        <taxon>Colwelliaceae</taxon>
        <taxon>Thalassomonas</taxon>
    </lineage>
</organism>
<dbReference type="RefSeq" id="WP_044831925.1">
    <property type="nucleotide sequence ID" value="NZ_CP059735.1"/>
</dbReference>
<feature type="chain" id="PRO_5042157328" description="DUF4252 domain-containing protein" evidence="1">
    <location>
        <begin position="21"/>
        <end position="170"/>
    </location>
</feature>
<gene>
    <name evidence="2" type="ORF">SG35_003960</name>
</gene>
<dbReference type="PROSITE" id="PS51257">
    <property type="entry name" value="PROKAR_LIPOPROTEIN"/>
    <property type="match status" value="1"/>
</dbReference>
<reference evidence="2 3" key="2">
    <citation type="journal article" date="2022" name="Mar. Drugs">
        <title>Bioassay-Guided Fractionation Leads to the Detection of Cholic Acid Generated by the Rare Thalassomonas sp.</title>
        <authorList>
            <person name="Pheiffer F."/>
            <person name="Schneider Y.K."/>
            <person name="Hansen E.H."/>
            <person name="Andersen J.H."/>
            <person name="Isaksson J."/>
            <person name="Busche T."/>
            <person name="R C."/>
            <person name="Kalinowski J."/>
            <person name="Zyl L.V."/>
            <person name="Trindade M."/>
        </authorList>
    </citation>
    <scope>NUCLEOTIDE SEQUENCE [LARGE SCALE GENOMIC DNA]</scope>
    <source>
        <strain evidence="2 3">A5K-106</strain>
    </source>
</reference>
<evidence type="ECO:0000313" key="3">
    <source>
        <dbReference type="Proteomes" id="UP000032568"/>
    </source>
</evidence>
<dbReference type="Proteomes" id="UP000032568">
    <property type="component" value="Chromosome"/>
</dbReference>